<evidence type="ECO:0000313" key="1">
    <source>
        <dbReference type="EMBL" id="MCW0481279.1"/>
    </source>
</evidence>
<dbReference type="Proteomes" id="UP001163821">
    <property type="component" value="Unassembled WGS sequence"/>
</dbReference>
<dbReference type="PANTHER" id="PTHR38471:SF2">
    <property type="entry name" value="FOUR HELIX BUNDLE PROTEIN"/>
    <property type="match status" value="1"/>
</dbReference>
<dbReference type="Pfam" id="PF05635">
    <property type="entry name" value="23S_rRNA_IVP"/>
    <property type="match status" value="1"/>
</dbReference>
<proteinExistence type="predicted"/>
<dbReference type="PANTHER" id="PTHR38471">
    <property type="entry name" value="FOUR HELIX BUNDLE PROTEIN"/>
    <property type="match status" value="1"/>
</dbReference>
<dbReference type="NCBIfam" id="NF008911">
    <property type="entry name" value="PRK12275.1-2"/>
    <property type="match status" value="1"/>
</dbReference>
<accession>A0AA42C579</accession>
<dbReference type="CDD" id="cd16377">
    <property type="entry name" value="23S_rRNA_IVP_like"/>
    <property type="match status" value="1"/>
</dbReference>
<organism evidence="1 2">
    <name type="scientific">Gaoshiqia sediminis</name>
    <dbReference type="NCBI Taxonomy" id="2986998"/>
    <lineage>
        <taxon>Bacteria</taxon>
        <taxon>Pseudomonadati</taxon>
        <taxon>Bacteroidota</taxon>
        <taxon>Bacteroidia</taxon>
        <taxon>Marinilabiliales</taxon>
        <taxon>Prolixibacteraceae</taxon>
        <taxon>Gaoshiqia</taxon>
    </lineage>
</organism>
<dbReference type="InterPro" id="IPR012657">
    <property type="entry name" value="23S_rRNA-intervening_sequence"/>
</dbReference>
<name>A0AA42C579_9BACT</name>
<dbReference type="EMBL" id="JAPAAF010000001">
    <property type="protein sequence ID" value="MCW0481279.1"/>
    <property type="molecule type" value="Genomic_DNA"/>
</dbReference>
<comment type="caution">
    <text evidence="1">The sequence shown here is derived from an EMBL/GenBank/DDBJ whole genome shotgun (WGS) entry which is preliminary data.</text>
</comment>
<dbReference type="AlphaFoldDB" id="A0AA42C579"/>
<keyword evidence="2" id="KW-1185">Reference proteome</keyword>
<gene>
    <name evidence="1" type="ORF">N2K84_00965</name>
</gene>
<dbReference type="InterPro" id="IPR036583">
    <property type="entry name" value="23S_rRNA_IVS_sf"/>
</dbReference>
<sequence>MNNFKELNVWQKAIKLVTAVYKNTQSFPKEEIYGLNSQIRRAAVSIPSNIAEGAGRKTLGDFSHFLDIARGSSFELETHLIIGLNLGYLKQTDFDSLISDLDEIQRMITGLQNSLNH</sequence>
<reference evidence="1" key="1">
    <citation type="submission" date="2022-10" db="EMBL/GenBank/DDBJ databases">
        <title>Gaoshiqiia sediminis gen. nov., sp. nov., isolated from coastal sediment.</title>
        <authorList>
            <person name="Yu W.X."/>
            <person name="Mu D.S."/>
            <person name="Du J.Z."/>
            <person name="Liang Y.Q."/>
        </authorList>
    </citation>
    <scope>NUCLEOTIDE SEQUENCE</scope>
    <source>
        <strain evidence="1">A06</strain>
    </source>
</reference>
<dbReference type="RefSeq" id="WP_282589883.1">
    <property type="nucleotide sequence ID" value="NZ_JAPAAF010000001.1"/>
</dbReference>
<dbReference type="SUPFAM" id="SSF158446">
    <property type="entry name" value="IVS-encoded protein-like"/>
    <property type="match status" value="1"/>
</dbReference>
<protein>
    <submittedName>
        <fullName evidence="1">Four helix bundle protein</fullName>
    </submittedName>
</protein>
<evidence type="ECO:0000313" key="2">
    <source>
        <dbReference type="Proteomes" id="UP001163821"/>
    </source>
</evidence>
<dbReference type="NCBIfam" id="TIGR02436">
    <property type="entry name" value="four helix bundle protein"/>
    <property type="match status" value="1"/>
</dbReference>
<dbReference type="Gene3D" id="1.20.1440.60">
    <property type="entry name" value="23S rRNA-intervening sequence"/>
    <property type="match status" value="1"/>
</dbReference>